<dbReference type="EMBL" id="VSRR010084368">
    <property type="protein sequence ID" value="MPC90425.1"/>
    <property type="molecule type" value="Genomic_DNA"/>
</dbReference>
<sequence length="50" mass="5743">MLTSFRLSCEVIFHLINPGAASSHRPVEPRRPPRCRFKARDRFLATMDAS</sequence>
<proteinExistence type="predicted"/>
<name>A0A5B7J6R9_PORTR</name>
<evidence type="ECO:0000313" key="2">
    <source>
        <dbReference type="Proteomes" id="UP000324222"/>
    </source>
</evidence>
<accession>A0A5B7J6R9</accession>
<dbReference type="Proteomes" id="UP000324222">
    <property type="component" value="Unassembled WGS sequence"/>
</dbReference>
<gene>
    <name evidence="1" type="ORF">E2C01_085413</name>
</gene>
<comment type="caution">
    <text evidence="1">The sequence shown here is derived from an EMBL/GenBank/DDBJ whole genome shotgun (WGS) entry which is preliminary data.</text>
</comment>
<keyword evidence="2" id="KW-1185">Reference proteome</keyword>
<evidence type="ECO:0000313" key="1">
    <source>
        <dbReference type="EMBL" id="MPC90425.1"/>
    </source>
</evidence>
<organism evidence="1 2">
    <name type="scientific">Portunus trituberculatus</name>
    <name type="common">Swimming crab</name>
    <name type="synonym">Neptunus trituberculatus</name>
    <dbReference type="NCBI Taxonomy" id="210409"/>
    <lineage>
        <taxon>Eukaryota</taxon>
        <taxon>Metazoa</taxon>
        <taxon>Ecdysozoa</taxon>
        <taxon>Arthropoda</taxon>
        <taxon>Crustacea</taxon>
        <taxon>Multicrustacea</taxon>
        <taxon>Malacostraca</taxon>
        <taxon>Eumalacostraca</taxon>
        <taxon>Eucarida</taxon>
        <taxon>Decapoda</taxon>
        <taxon>Pleocyemata</taxon>
        <taxon>Brachyura</taxon>
        <taxon>Eubrachyura</taxon>
        <taxon>Portunoidea</taxon>
        <taxon>Portunidae</taxon>
        <taxon>Portuninae</taxon>
        <taxon>Portunus</taxon>
    </lineage>
</organism>
<protein>
    <submittedName>
        <fullName evidence="1">Uncharacterized protein</fullName>
    </submittedName>
</protein>
<dbReference type="AlphaFoldDB" id="A0A5B7J6R9"/>
<reference evidence="1 2" key="1">
    <citation type="submission" date="2019-05" db="EMBL/GenBank/DDBJ databases">
        <title>Another draft genome of Portunus trituberculatus and its Hox gene families provides insights of decapod evolution.</title>
        <authorList>
            <person name="Jeong J.-H."/>
            <person name="Song I."/>
            <person name="Kim S."/>
            <person name="Choi T."/>
            <person name="Kim D."/>
            <person name="Ryu S."/>
            <person name="Kim W."/>
        </authorList>
    </citation>
    <scope>NUCLEOTIDE SEQUENCE [LARGE SCALE GENOMIC DNA]</scope>
    <source>
        <tissue evidence="1">Muscle</tissue>
    </source>
</reference>